<dbReference type="Proteomes" id="UP001189122">
    <property type="component" value="Unassembled WGS sequence"/>
</dbReference>
<feature type="compositionally biased region" description="Basic and acidic residues" evidence="1">
    <location>
        <begin position="62"/>
        <end position="78"/>
    </location>
</feature>
<feature type="region of interest" description="Disordered" evidence="1">
    <location>
        <begin position="54"/>
        <end position="92"/>
    </location>
</feature>
<name>A0A7I8JEA1_SPIIN</name>
<dbReference type="AlphaFoldDB" id="A0A7I8JEA1"/>
<dbReference type="EMBL" id="CACRZD030000011">
    <property type="protein sequence ID" value="CAA6667863.1"/>
    <property type="molecule type" value="Genomic_DNA"/>
</dbReference>
<keyword evidence="3" id="KW-1185">Reference proteome</keyword>
<evidence type="ECO:0000313" key="3">
    <source>
        <dbReference type="Proteomes" id="UP001189122"/>
    </source>
</evidence>
<feature type="region of interest" description="Disordered" evidence="1">
    <location>
        <begin position="18"/>
        <end position="37"/>
    </location>
</feature>
<evidence type="ECO:0000256" key="1">
    <source>
        <dbReference type="SAM" id="MobiDB-lite"/>
    </source>
</evidence>
<gene>
    <name evidence="2" type="ORF">SI7747_11014257</name>
</gene>
<proteinExistence type="predicted"/>
<reference evidence="2 3" key="1">
    <citation type="submission" date="2019-12" db="EMBL/GenBank/DDBJ databases">
        <authorList>
            <person name="Scholz U."/>
            <person name="Mascher M."/>
            <person name="Fiebig A."/>
        </authorList>
    </citation>
    <scope>NUCLEOTIDE SEQUENCE</scope>
</reference>
<protein>
    <submittedName>
        <fullName evidence="2">Uncharacterized protein</fullName>
    </submittedName>
</protein>
<organism evidence="2">
    <name type="scientific">Spirodela intermedia</name>
    <name type="common">Intermediate duckweed</name>
    <dbReference type="NCBI Taxonomy" id="51605"/>
    <lineage>
        <taxon>Eukaryota</taxon>
        <taxon>Viridiplantae</taxon>
        <taxon>Streptophyta</taxon>
        <taxon>Embryophyta</taxon>
        <taxon>Tracheophyta</taxon>
        <taxon>Spermatophyta</taxon>
        <taxon>Magnoliopsida</taxon>
        <taxon>Liliopsida</taxon>
        <taxon>Araceae</taxon>
        <taxon>Lemnoideae</taxon>
        <taxon>Spirodela</taxon>
    </lineage>
</organism>
<evidence type="ECO:0000313" key="2">
    <source>
        <dbReference type="EMBL" id="CAA2628616.1"/>
    </source>
</evidence>
<dbReference type="EMBL" id="LR743598">
    <property type="protein sequence ID" value="CAA2628616.1"/>
    <property type="molecule type" value="Genomic_DNA"/>
</dbReference>
<sequence>MTSKILGSPFSLCADVHVDSDRQQEDGNEGEVDDCVDHDRQPAGLEVAELHELALPRQLDQQPRRQQDEEHHRDEHRSPVRHLPSSNLLPIL</sequence>
<accession>A0A7I8JEA1</accession>